<feature type="region of interest" description="Disordered" evidence="1">
    <location>
        <begin position="82"/>
        <end position="134"/>
    </location>
</feature>
<feature type="compositionally biased region" description="Basic and acidic residues" evidence="1">
    <location>
        <begin position="106"/>
        <end position="134"/>
    </location>
</feature>
<organism evidence="2 5">
    <name type="scientific">Dactylonectria estremocensis</name>
    <dbReference type="NCBI Taxonomy" id="1079267"/>
    <lineage>
        <taxon>Eukaryota</taxon>
        <taxon>Fungi</taxon>
        <taxon>Dikarya</taxon>
        <taxon>Ascomycota</taxon>
        <taxon>Pezizomycotina</taxon>
        <taxon>Sordariomycetes</taxon>
        <taxon>Hypocreomycetidae</taxon>
        <taxon>Hypocreales</taxon>
        <taxon>Nectriaceae</taxon>
        <taxon>Dactylonectria</taxon>
    </lineage>
</organism>
<feature type="compositionally biased region" description="Low complexity" evidence="1">
    <location>
        <begin position="89"/>
        <end position="104"/>
    </location>
</feature>
<evidence type="ECO:0000313" key="2">
    <source>
        <dbReference type="EMBL" id="KAH7109929.1"/>
    </source>
</evidence>
<protein>
    <recommendedName>
        <fullName evidence="6">MADS-box domain-containing protein</fullName>
    </recommendedName>
</protein>
<feature type="region of interest" description="Disordered" evidence="1">
    <location>
        <begin position="1"/>
        <end position="20"/>
    </location>
</feature>
<keyword evidence="5" id="KW-1185">Reference proteome</keyword>
<evidence type="ECO:0008006" key="6">
    <source>
        <dbReference type="Google" id="ProtNLM"/>
    </source>
</evidence>
<feature type="compositionally biased region" description="Polar residues" evidence="1">
    <location>
        <begin position="1"/>
        <end position="11"/>
    </location>
</feature>
<reference evidence="2" key="1">
    <citation type="journal article" date="2021" name="Nat. Commun.">
        <title>Genetic determinants of endophytism in the Arabidopsis root mycobiome.</title>
        <authorList>
            <person name="Mesny F."/>
            <person name="Miyauchi S."/>
            <person name="Thiergart T."/>
            <person name="Pickel B."/>
            <person name="Atanasova L."/>
            <person name="Karlsson M."/>
            <person name="Huettel B."/>
            <person name="Barry K.W."/>
            <person name="Haridas S."/>
            <person name="Chen C."/>
            <person name="Bauer D."/>
            <person name="Andreopoulos W."/>
            <person name="Pangilinan J."/>
            <person name="LaButti K."/>
            <person name="Riley R."/>
            <person name="Lipzen A."/>
            <person name="Clum A."/>
            <person name="Drula E."/>
            <person name="Henrissat B."/>
            <person name="Kohler A."/>
            <person name="Grigoriev I.V."/>
            <person name="Martin F.M."/>
            <person name="Hacquard S."/>
        </authorList>
    </citation>
    <scope>NUCLEOTIDE SEQUENCE</scope>
    <source>
        <strain evidence="2">MPI-CAGE-AT-0021</strain>
    </source>
</reference>
<evidence type="ECO:0000313" key="5">
    <source>
        <dbReference type="Proteomes" id="UP000717696"/>
    </source>
</evidence>
<dbReference type="EMBL" id="JAGMUU010000008">
    <property type="protein sequence ID" value="KAH7147203.1"/>
    <property type="molecule type" value="Genomic_DNA"/>
</dbReference>
<accession>A0A9P9CZM6</accession>
<gene>
    <name evidence="4" type="ORF">B0J13DRAFT_553404</name>
    <name evidence="3" type="ORF">B0J13DRAFT_569548</name>
    <name evidence="2" type="ORF">B0J13DRAFT_578668</name>
</gene>
<name>A0A9P9CZM6_9HYPO</name>
<dbReference type="EMBL" id="JAGMUU010000068">
    <property type="protein sequence ID" value="KAH7109929.1"/>
    <property type="molecule type" value="Genomic_DNA"/>
</dbReference>
<evidence type="ECO:0000256" key="1">
    <source>
        <dbReference type="SAM" id="MobiDB-lite"/>
    </source>
</evidence>
<sequence>MTTLPSLPSSTQKRDRTNENFARATQRLMRRCDQLSDRYNADVYIVVRRNHRYYDYNSTNDPLFPTPLIDIEQAYPLAIRRTPASFQQSRTITPLSPTSSPMTSQRDSEDDKDDKRDERMENKRTRGDITNADR</sequence>
<dbReference type="Proteomes" id="UP000717696">
    <property type="component" value="Unassembled WGS sequence"/>
</dbReference>
<evidence type="ECO:0000313" key="3">
    <source>
        <dbReference type="EMBL" id="KAH7118697.1"/>
    </source>
</evidence>
<dbReference type="EMBL" id="JAGMUU010000031">
    <property type="protein sequence ID" value="KAH7118697.1"/>
    <property type="molecule type" value="Genomic_DNA"/>
</dbReference>
<evidence type="ECO:0000313" key="4">
    <source>
        <dbReference type="EMBL" id="KAH7147203.1"/>
    </source>
</evidence>
<comment type="caution">
    <text evidence="2">The sequence shown here is derived from an EMBL/GenBank/DDBJ whole genome shotgun (WGS) entry which is preliminary data.</text>
</comment>
<dbReference type="OrthoDB" id="5096914at2759"/>
<proteinExistence type="predicted"/>
<dbReference type="AlphaFoldDB" id="A0A9P9CZM6"/>